<reference evidence="1" key="2">
    <citation type="submission" date="2025-09" db="UniProtKB">
        <authorList>
            <consortium name="EnsemblPlants"/>
        </authorList>
    </citation>
    <scope>IDENTIFICATION</scope>
</reference>
<evidence type="ECO:0000313" key="2">
    <source>
        <dbReference type="Proteomes" id="UP001732700"/>
    </source>
</evidence>
<evidence type="ECO:0000313" key="1">
    <source>
        <dbReference type="EnsemblPlants" id="AVESA.00010b.r2.2DG0330030.1.CDS"/>
    </source>
</evidence>
<reference evidence="1" key="1">
    <citation type="submission" date="2021-05" db="EMBL/GenBank/DDBJ databases">
        <authorList>
            <person name="Scholz U."/>
            <person name="Mascher M."/>
            <person name="Fiebig A."/>
        </authorList>
    </citation>
    <scope>NUCLEOTIDE SEQUENCE [LARGE SCALE GENOMIC DNA]</scope>
</reference>
<accession>A0ACD5UYI3</accession>
<sequence length="456" mass="49706">MSGGGRPQAAQQIVQSVQRHVPLKPGRPSFSVPGDYHRFPSTLSSAAAAAAASRDSVGGDVEEEIVTRTPLKRKALSGESVAAESTECIMITSPGFTEGVSSPLMTPVSGKAARTYKSKAKGGKAGPQTPISNAGSPSNPVTPACRYDNSLGLLTKKFISLLKHAEDGILDLNNAAETLEVQKRRIYDITNVLEGIGLIEKKLKNRIRWKGLDESGANLDNEISDLQTEVEKLILQEQELDESISEMREKVKELTEEESNQRWLYLTEDDIKGLPCFKNKTLIAIKAPHGTMLEVPDPDEAGEYIQRRYRIVIRSTMGSIDLYLVSNFDGNLEELVSVPMPQEHADVAVPAAMEGFSTTEAGHRSKDKSPNIQHIHEIPDLNAQDLGGMTRIIPDVDADADYWLLTDGDVSMTDMWRTAPEAQWDQFLAEEMTTPGAMKQQPAVVGEAAVVSPTQG</sequence>
<keyword evidence="2" id="KW-1185">Reference proteome</keyword>
<protein>
    <submittedName>
        <fullName evidence="1">Uncharacterized protein</fullName>
    </submittedName>
</protein>
<dbReference type="Proteomes" id="UP001732700">
    <property type="component" value="Chromosome 2D"/>
</dbReference>
<dbReference type="EnsemblPlants" id="AVESA.00010b.r2.2DG0330030.1">
    <property type="protein sequence ID" value="AVESA.00010b.r2.2DG0330030.1.CDS"/>
    <property type="gene ID" value="AVESA.00010b.r2.2DG0330030"/>
</dbReference>
<proteinExistence type="predicted"/>
<name>A0ACD5UYI3_AVESA</name>
<organism evidence="1 2">
    <name type="scientific">Avena sativa</name>
    <name type="common">Oat</name>
    <dbReference type="NCBI Taxonomy" id="4498"/>
    <lineage>
        <taxon>Eukaryota</taxon>
        <taxon>Viridiplantae</taxon>
        <taxon>Streptophyta</taxon>
        <taxon>Embryophyta</taxon>
        <taxon>Tracheophyta</taxon>
        <taxon>Spermatophyta</taxon>
        <taxon>Magnoliopsida</taxon>
        <taxon>Liliopsida</taxon>
        <taxon>Poales</taxon>
        <taxon>Poaceae</taxon>
        <taxon>BOP clade</taxon>
        <taxon>Pooideae</taxon>
        <taxon>Poodae</taxon>
        <taxon>Poeae</taxon>
        <taxon>Poeae Chloroplast Group 1 (Aveneae type)</taxon>
        <taxon>Aveninae</taxon>
        <taxon>Avena</taxon>
    </lineage>
</organism>